<accession>A0A919BEK9</accession>
<name>A0A919BEK9_9GAMM</name>
<dbReference type="EMBL" id="BNCK01000002">
    <property type="protein sequence ID" value="GHF83471.1"/>
    <property type="molecule type" value="Genomic_DNA"/>
</dbReference>
<reference evidence="1" key="2">
    <citation type="submission" date="2020-09" db="EMBL/GenBank/DDBJ databases">
        <authorList>
            <person name="Sun Q."/>
            <person name="Kim S."/>
        </authorList>
    </citation>
    <scope>NUCLEOTIDE SEQUENCE</scope>
    <source>
        <strain evidence="1">KCTC 42731</strain>
    </source>
</reference>
<protein>
    <submittedName>
        <fullName evidence="1">Uncharacterized protein</fullName>
    </submittedName>
</protein>
<organism evidence="1 2">
    <name type="scientific">Thalassotalea marina</name>
    <dbReference type="NCBI Taxonomy" id="1673741"/>
    <lineage>
        <taxon>Bacteria</taxon>
        <taxon>Pseudomonadati</taxon>
        <taxon>Pseudomonadota</taxon>
        <taxon>Gammaproteobacteria</taxon>
        <taxon>Alteromonadales</taxon>
        <taxon>Colwelliaceae</taxon>
        <taxon>Thalassotalea</taxon>
    </lineage>
</organism>
<dbReference type="Proteomes" id="UP000623842">
    <property type="component" value="Unassembled WGS sequence"/>
</dbReference>
<reference evidence="1" key="1">
    <citation type="journal article" date="2014" name="Int. J. Syst. Evol. Microbiol.">
        <title>Complete genome sequence of Corynebacterium casei LMG S-19264T (=DSM 44701T), isolated from a smear-ripened cheese.</title>
        <authorList>
            <consortium name="US DOE Joint Genome Institute (JGI-PGF)"/>
            <person name="Walter F."/>
            <person name="Albersmeier A."/>
            <person name="Kalinowski J."/>
            <person name="Ruckert C."/>
        </authorList>
    </citation>
    <scope>NUCLEOTIDE SEQUENCE</scope>
    <source>
        <strain evidence="1">KCTC 42731</strain>
    </source>
</reference>
<keyword evidence="2" id="KW-1185">Reference proteome</keyword>
<dbReference type="AlphaFoldDB" id="A0A919BEK9"/>
<proteinExistence type="predicted"/>
<evidence type="ECO:0000313" key="2">
    <source>
        <dbReference type="Proteomes" id="UP000623842"/>
    </source>
</evidence>
<gene>
    <name evidence="1" type="ORF">GCM10017161_08460</name>
</gene>
<evidence type="ECO:0000313" key="1">
    <source>
        <dbReference type="EMBL" id="GHF83471.1"/>
    </source>
</evidence>
<comment type="caution">
    <text evidence="1">The sequence shown here is derived from an EMBL/GenBank/DDBJ whole genome shotgun (WGS) entry which is preliminary data.</text>
</comment>
<sequence length="51" mass="6057">MLKDAQLEMKSTQMLNQAILVNELLRRENKLLRKLGLNMMRNSKFLFHLIA</sequence>